<feature type="transmembrane region" description="Helical" evidence="1">
    <location>
        <begin position="42"/>
        <end position="61"/>
    </location>
</feature>
<dbReference type="eggNOG" id="ENOG502ZT8E">
    <property type="taxonomic scope" value="Bacteria"/>
</dbReference>
<dbReference type="EMBL" id="ACCL02000018">
    <property type="protein sequence ID" value="EET59456.1"/>
    <property type="molecule type" value="Genomic_DNA"/>
</dbReference>
<keyword evidence="1" id="KW-1133">Transmembrane helix</keyword>
<organism evidence="2 3">
    <name type="scientific">Marvinbryantia formatexigens DSM 14469</name>
    <dbReference type="NCBI Taxonomy" id="478749"/>
    <lineage>
        <taxon>Bacteria</taxon>
        <taxon>Bacillati</taxon>
        <taxon>Bacillota</taxon>
        <taxon>Clostridia</taxon>
        <taxon>Lachnospirales</taxon>
        <taxon>Lachnospiraceae</taxon>
        <taxon>Marvinbryantia</taxon>
    </lineage>
</organism>
<comment type="caution">
    <text evidence="2">The sequence shown here is derived from an EMBL/GenBank/DDBJ whole genome shotgun (WGS) entry which is preliminary data.</text>
</comment>
<reference evidence="2" key="1">
    <citation type="submission" date="2009-07" db="EMBL/GenBank/DDBJ databases">
        <authorList>
            <person name="Weinstock G."/>
            <person name="Sodergren E."/>
            <person name="Clifton S."/>
            <person name="Fulton L."/>
            <person name="Fulton B."/>
            <person name="Courtney L."/>
            <person name="Fronick C."/>
            <person name="Harrison M."/>
            <person name="Strong C."/>
            <person name="Farmer C."/>
            <person name="Delahaunty K."/>
            <person name="Markovic C."/>
            <person name="Hall O."/>
            <person name="Minx P."/>
            <person name="Tomlinson C."/>
            <person name="Mitreva M."/>
            <person name="Nelson J."/>
            <person name="Hou S."/>
            <person name="Wollam A."/>
            <person name="Pepin K.H."/>
            <person name="Johnson M."/>
            <person name="Bhonagiri V."/>
            <person name="Nash W.E."/>
            <person name="Warren W."/>
            <person name="Chinwalla A."/>
            <person name="Mardis E.R."/>
            <person name="Wilson R.K."/>
        </authorList>
    </citation>
    <scope>NUCLEOTIDE SEQUENCE [LARGE SCALE GENOMIC DNA]</scope>
    <source>
        <strain evidence="2">DSM 14469</strain>
    </source>
</reference>
<proteinExistence type="predicted"/>
<gene>
    <name evidence="2" type="ORF">BRYFOR_08547</name>
</gene>
<sequence>MEQGGNGKMHRILKKVGRGIKEFMDEKLRACQELLISAQNRLIIGLVMVGAGAGLIASVYIRAPKE</sequence>
<keyword evidence="1" id="KW-0472">Membrane</keyword>
<evidence type="ECO:0000313" key="3">
    <source>
        <dbReference type="Proteomes" id="UP000005561"/>
    </source>
</evidence>
<evidence type="ECO:0000313" key="2">
    <source>
        <dbReference type="EMBL" id="EET59456.1"/>
    </source>
</evidence>
<protein>
    <submittedName>
        <fullName evidence="2">Uncharacterized protein</fullName>
    </submittedName>
</protein>
<accession>C6LIR7</accession>
<name>C6LIR7_9FIRM</name>
<keyword evidence="3" id="KW-1185">Reference proteome</keyword>
<dbReference type="STRING" id="168384.SAMN05660368_02981"/>
<dbReference type="AlphaFoldDB" id="C6LIR7"/>
<dbReference type="Proteomes" id="UP000005561">
    <property type="component" value="Unassembled WGS sequence"/>
</dbReference>
<keyword evidence="1" id="KW-0812">Transmembrane</keyword>
<evidence type="ECO:0000256" key="1">
    <source>
        <dbReference type="SAM" id="Phobius"/>
    </source>
</evidence>